<organism evidence="1">
    <name type="scientific">marine sediment metagenome</name>
    <dbReference type="NCBI Taxonomy" id="412755"/>
    <lineage>
        <taxon>unclassified sequences</taxon>
        <taxon>metagenomes</taxon>
        <taxon>ecological metagenomes</taxon>
    </lineage>
</organism>
<proteinExistence type="predicted"/>
<reference evidence="1" key="1">
    <citation type="journal article" date="2015" name="Nature">
        <title>Complex archaea that bridge the gap between prokaryotes and eukaryotes.</title>
        <authorList>
            <person name="Spang A."/>
            <person name="Saw J.H."/>
            <person name="Jorgensen S.L."/>
            <person name="Zaremba-Niedzwiedzka K."/>
            <person name="Martijn J."/>
            <person name="Lind A.E."/>
            <person name="van Eijk R."/>
            <person name="Schleper C."/>
            <person name="Guy L."/>
            <person name="Ettema T.J."/>
        </authorList>
    </citation>
    <scope>NUCLEOTIDE SEQUENCE</scope>
</reference>
<name>A0A0F9U433_9ZZZZ</name>
<evidence type="ECO:0000313" key="1">
    <source>
        <dbReference type="EMBL" id="KKN48388.1"/>
    </source>
</evidence>
<comment type="caution">
    <text evidence="1">The sequence shown here is derived from an EMBL/GenBank/DDBJ whole genome shotgun (WGS) entry which is preliminary data.</text>
</comment>
<dbReference type="AlphaFoldDB" id="A0A0F9U433"/>
<gene>
    <name evidence="1" type="ORF">LCGC14_0653350</name>
</gene>
<accession>A0A0F9U433</accession>
<sequence>MRKFLACRRAFARLENRLFSWAWVGGKCACWRPIKFYRTIVKGKKKGQIEVELYDPPGKKKIVSKDYIRYRDKEN</sequence>
<protein>
    <submittedName>
        <fullName evidence="1">Uncharacterized protein</fullName>
    </submittedName>
</protein>
<dbReference type="EMBL" id="LAZR01001224">
    <property type="protein sequence ID" value="KKN48388.1"/>
    <property type="molecule type" value="Genomic_DNA"/>
</dbReference>